<organism evidence="2 3">
    <name type="scientific">Aspergillus carbonarius (strain ITEM 5010)</name>
    <dbReference type="NCBI Taxonomy" id="602072"/>
    <lineage>
        <taxon>Eukaryota</taxon>
        <taxon>Fungi</taxon>
        <taxon>Dikarya</taxon>
        <taxon>Ascomycota</taxon>
        <taxon>Pezizomycotina</taxon>
        <taxon>Eurotiomycetes</taxon>
        <taxon>Eurotiomycetidae</taxon>
        <taxon>Eurotiales</taxon>
        <taxon>Aspergillaceae</taxon>
        <taxon>Aspergillus</taxon>
        <taxon>Aspergillus subgen. Circumdati</taxon>
    </lineage>
</organism>
<feature type="region of interest" description="Disordered" evidence="1">
    <location>
        <begin position="1"/>
        <end position="40"/>
    </location>
</feature>
<dbReference type="OMA" id="DTEYYTN"/>
<name>A0A1R3R8M5_ASPC5</name>
<keyword evidence="3" id="KW-1185">Reference proteome</keyword>
<dbReference type="EMBL" id="KV907514">
    <property type="protein sequence ID" value="OOF90813.1"/>
    <property type="molecule type" value="Genomic_DNA"/>
</dbReference>
<evidence type="ECO:0000313" key="3">
    <source>
        <dbReference type="Proteomes" id="UP000188318"/>
    </source>
</evidence>
<gene>
    <name evidence="2" type="ORF">ASPCADRAFT_211766</name>
</gene>
<dbReference type="VEuPathDB" id="FungiDB:ASPCADRAFT_211766"/>
<evidence type="ECO:0000313" key="2">
    <source>
        <dbReference type="EMBL" id="OOF90813.1"/>
    </source>
</evidence>
<dbReference type="OrthoDB" id="4439444at2759"/>
<reference evidence="3" key="1">
    <citation type="journal article" date="2017" name="Genome Biol.">
        <title>Comparative genomics reveals high biological diversity and specific adaptations in the industrially and medically important fungal genus Aspergillus.</title>
        <authorList>
            <person name="de Vries R.P."/>
            <person name="Riley R."/>
            <person name="Wiebenga A."/>
            <person name="Aguilar-Osorio G."/>
            <person name="Amillis S."/>
            <person name="Uchima C.A."/>
            <person name="Anderluh G."/>
            <person name="Asadollahi M."/>
            <person name="Askin M."/>
            <person name="Barry K."/>
            <person name="Battaglia E."/>
            <person name="Bayram O."/>
            <person name="Benocci T."/>
            <person name="Braus-Stromeyer S.A."/>
            <person name="Caldana C."/>
            <person name="Canovas D."/>
            <person name="Cerqueira G.C."/>
            <person name="Chen F."/>
            <person name="Chen W."/>
            <person name="Choi C."/>
            <person name="Clum A."/>
            <person name="Dos Santos R.A."/>
            <person name="Damasio A.R."/>
            <person name="Diallinas G."/>
            <person name="Emri T."/>
            <person name="Fekete E."/>
            <person name="Flipphi M."/>
            <person name="Freyberg S."/>
            <person name="Gallo A."/>
            <person name="Gournas C."/>
            <person name="Habgood R."/>
            <person name="Hainaut M."/>
            <person name="Harispe M.L."/>
            <person name="Henrissat B."/>
            <person name="Hilden K.S."/>
            <person name="Hope R."/>
            <person name="Hossain A."/>
            <person name="Karabika E."/>
            <person name="Karaffa L."/>
            <person name="Karanyi Z."/>
            <person name="Krasevec N."/>
            <person name="Kuo A."/>
            <person name="Kusch H."/>
            <person name="LaButti K."/>
            <person name="Lagendijk E.L."/>
            <person name="Lapidus A."/>
            <person name="Levasseur A."/>
            <person name="Lindquist E."/>
            <person name="Lipzen A."/>
            <person name="Logrieco A.F."/>
            <person name="MacCabe A."/>
            <person name="Maekelae M.R."/>
            <person name="Malavazi I."/>
            <person name="Melin P."/>
            <person name="Meyer V."/>
            <person name="Mielnichuk N."/>
            <person name="Miskei M."/>
            <person name="Molnar A.P."/>
            <person name="Mule G."/>
            <person name="Ngan C.Y."/>
            <person name="Orejas M."/>
            <person name="Orosz E."/>
            <person name="Ouedraogo J.P."/>
            <person name="Overkamp K.M."/>
            <person name="Park H.-S."/>
            <person name="Perrone G."/>
            <person name="Piumi F."/>
            <person name="Punt P.J."/>
            <person name="Ram A.F."/>
            <person name="Ramon A."/>
            <person name="Rauscher S."/>
            <person name="Record E."/>
            <person name="Riano-Pachon D.M."/>
            <person name="Robert V."/>
            <person name="Roehrig J."/>
            <person name="Ruller R."/>
            <person name="Salamov A."/>
            <person name="Salih N.S."/>
            <person name="Samson R.A."/>
            <person name="Sandor E."/>
            <person name="Sanguinetti M."/>
            <person name="Schuetze T."/>
            <person name="Sepcic K."/>
            <person name="Shelest E."/>
            <person name="Sherlock G."/>
            <person name="Sophianopoulou V."/>
            <person name="Squina F.M."/>
            <person name="Sun H."/>
            <person name="Susca A."/>
            <person name="Todd R.B."/>
            <person name="Tsang A."/>
            <person name="Unkles S.E."/>
            <person name="van de Wiele N."/>
            <person name="van Rossen-Uffink D."/>
            <person name="Oliveira J.V."/>
            <person name="Vesth T.C."/>
            <person name="Visser J."/>
            <person name="Yu J.-H."/>
            <person name="Zhou M."/>
            <person name="Andersen M.R."/>
            <person name="Archer D.B."/>
            <person name="Baker S.E."/>
            <person name="Benoit I."/>
            <person name="Brakhage A.A."/>
            <person name="Braus G.H."/>
            <person name="Fischer R."/>
            <person name="Frisvad J.C."/>
            <person name="Goldman G.H."/>
            <person name="Houbraken J."/>
            <person name="Oakley B."/>
            <person name="Pocsi I."/>
            <person name="Scazzocchio C."/>
            <person name="Seiboth B."/>
            <person name="vanKuyk P.A."/>
            <person name="Wortman J."/>
            <person name="Dyer P.S."/>
            <person name="Grigoriev I.V."/>
        </authorList>
    </citation>
    <scope>NUCLEOTIDE SEQUENCE [LARGE SCALE GENOMIC DNA]</scope>
    <source>
        <strain evidence="3">ITEM 5010</strain>
    </source>
</reference>
<accession>A0A1R3R8M5</accession>
<protein>
    <submittedName>
        <fullName evidence="2">Uncharacterized protein</fullName>
    </submittedName>
</protein>
<dbReference type="Proteomes" id="UP000188318">
    <property type="component" value="Unassembled WGS sequence"/>
</dbReference>
<dbReference type="AlphaFoldDB" id="A0A1R3R8M5"/>
<proteinExistence type="predicted"/>
<sequence length="108" mass="11810">MRQQNNGSSQNGDPSHRNESSRSAGLEPSNPSSQTPGRLAEDLIHYRSFIEQLLGLLRNGDQETVNRVVSMIRADASHQEILTALSEIATDNTQTAQGDGGRNNHNQN</sequence>
<evidence type="ECO:0000256" key="1">
    <source>
        <dbReference type="SAM" id="MobiDB-lite"/>
    </source>
</evidence>
<feature type="compositionally biased region" description="Polar residues" evidence="1">
    <location>
        <begin position="1"/>
        <end position="13"/>
    </location>
</feature>